<keyword evidence="2 5" id="KW-0808">Transferase</keyword>
<dbReference type="Proteomes" id="UP001279642">
    <property type="component" value="Unassembled WGS sequence"/>
</dbReference>
<dbReference type="NCBIfam" id="TIGR01983">
    <property type="entry name" value="UbiG"/>
    <property type="match status" value="1"/>
</dbReference>
<dbReference type="RefSeq" id="WP_320507504.1">
    <property type="nucleotide sequence ID" value="NZ_JAXCLW010000001.1"/>
</dbReference>
<evidence type="ECO:0000256" key="4">
    <source>
        <dbReference type="ARBA" id="ARBA00022691"/>
    </source>
</evidence>
<evidence type="ECO:0000256" key="1">
    <source>
        <dbReference type="ARBA" id="ARBA00022603"/>
    </source>
</evidence>
<dbReference type="InterPro" id="IPR029063">
    <property type="entry name" value="SAM-dependent_MTases_sf"/>
</dbReference>
<dbReference type="CDD" id="cd02440">
    <property type="entry name" value="AdoMet_MTases"/>
    <property type="match status" value="1"/>
</dbReference>
<evidence type="ECO:0000313" key="7">
    <source>
        <dbReference type="EMBL" id="MDY0882481.1"/>
    </source>
</evidence>
<dbReference type="GO" id="GO:0102208">
    <property type="term" value="F:2-polyprenyl-6-hydroxyphenol methylase activity"/>
    <property type="evidence" value="ECO:0007669"/>
    <property type="project" value="UniProtKB-EC"/>
</dbReference>
<proteinExistence type="inferred from homology"/>
<keyword evidence="4 5" id="KW-0949">S-adenosyl-L-methionine</keyword>
<feature type="binding site" evidence="5">
    <location>
        <position position="173"/>
    </location>
    <ligand>
        <name>S-adenosyl-L-methionine</name>
        <dbReference type="ChEBI" id="CHEBI:59789"/>
    </ligand>
</feature>
<comment type="caution">
    <text evidence="7">The sequence shown here is derived from an EMBL/GenBank/DDBJ whole genome shotgun (WGS) entry which is preliminary data.</text>
</comment>
<comment type="similarity">
    <text evidence="5">Belongs to the methyltransferase superfamily. UbiG/COQ3 family.</text>
</comment>
<dbReference type="PANTHER" id="PTHR43464:SF19">
    <property type="entry name" value="UBIQUINONE BIOSYNTHESIS O-METHYLTRANSFERASE, MITOCHONDRIAL"/>
    <property type="match status" value="1"/>
</dbReference>
<keyword evidence="1 5" id="KW-0489">Methyltransferase</keyword>
<dbReference type="SUPFAM" id="SSF53335">
    <property type="entry name" value="S-adenosyl-L-methionine-dependent methyltransferases"/>
    <property type="match status" value="1"/>
</dbReference>
<dbReference type="GO" id="GO:0061542">
    <property type="term" value="F:3-demethylubiquinol 3-O-methyltransferase activity"/>
    <property type="evidence" value="ECO:0007669"/>
    <property type="project" value="UniProtKB-EC"/>
</dbReference>
<accession>A0ABU5E857</accession>
<dbReference type="EMBL" id="JAXCLW010000001">
    <property type="protein sequence ID" value="MDY0882481.1"/>
    <property type="molecule type" value="Genomic_DNA"/>
</dbReference>
<protein>
    <recommendedName>
        <fullName evidence="5">Ubiquinone biosynthesis O-methyltransferase</fullName>
    </recommendedName>
    <alternativeName>
        <fullName evidence="5">2-polyprenyl-6-hydroxyphenol methylase</fullName>
        <ecNumber evidence="5">2.1.1.222</ecNumber>
    </alternativeName>
    <alternativeName>
        <fullName evidence="5">3-demethylubiquinone 3-O-methyltransferase</fullName>
        <ecNumber evidence="5">2.1.1.64</ecNumber>
    </alternativeName>
</protein>
<gene>
    <name evidence="5 7" type="primary">ubiG</name>
    <name evidence="7" type="ORF">SMD27_06480</name>
</gene>
<dbReference type="Gene3D" id="3.40.50.150">
    <property type="entry name" value="Vaccinia Virus protein VP39"/>
    <property type="match status" value="1"/>
</dbReference>
<keyword evidence="3 5" id="KW-0831">Ubiquinone biosynthesis</keyword>
<evidence type="ECO:0000313" key="8">
    <source>
        <dbReference type="Proteomes" id="UP001279642"/>
    </source>
</evidence>
<dbReference type="Pfam" id="PF13489">
    <property type="entry name" value="Methyltransf_23"/>
    <property type="match status" value="1"/>
</dbReference>
<dbReference type="GO" id="GO:0032259">
    <property type="term" value="P:methylation"/>
    <property type="evidence" value="ECO:0007669"/>
    <property type="project" value="UniProtKB-KW"/>
</dbReference>
<evidence type="ECO:0000256" key="2">
    <source>
        <dbReference type="ARBA" id="ARBA00022679"/>
    </source>
</evidence>
<dbReference type="PANTHER" id="PTHR43464">
    <property type="entry name" value="METHYLTRANSFERASE"/>
    <property type="match status" value="1"/>
</dbReference>
<feature type="region of interest" description="Disordered" evidence="6">
    <location>
        <begin position="1"/>
        <end position="39"/>
    </location>
</feature>
<comment type="catalytic activity">
    <reaction evidence="5">
        <text>a 3-demethylubiquinol + S-adenosyl-L-methionine = a ubiquinol + S-adenosyl-L-homocysteine + H(+)</text>
        <dbReference type="Rhea" id="RHEA:44380"/>
        <dbReference type="Rhea" id="RHEA-COMP:9566"/>
        <dbReference type="Rhea" id="RHEA-COMP:10914"/>
        <dbReference type="ChEBI" id="CHEBI:15378"/>
        <dbReference type="ChEBI" id="CHEBI:17976"/>
        <dbReference type="ChEBI" id="CHEBI:57856"/>
        <dbReference type="ChEBI" id="CHEBI:59789"/>
        <dbReference type="ChEBI" id="CHEBI:84422"/>
        <dbReference type="EC" id="2.1.1.64"/>
    </reaction>
</comment>
<comment type="catalytic activity">
    <reaction evidence="5">
        <text>a 3-(all-trans-polyprenyl)benzene-1,2-diol + S-adenosyl-L-methionine = a 2-methoxy-6-(all-trans-polyprenyl)phenol + S-adenosyl-L-homocysteine + H(+)</text>
        <dbReference type="Rhea" id="RHEA:31411"/>
        <dbReference type="Rhea" id="RHEA-COMP:9550"/>
        <dbReference type="Rhea" id="RHEA-COMP:9551"/>
        <dbReference type="ChEBI" id="CHEBI:15378"/>
        <dbReference type="ChEBI" id="CHEBI:57856"/>
        <dbReference type="ChEBI" id="CHEBI:59789"/>
        <dbReference type="ChEBI" id="CHEBI:62729"/>
        <dbReference type="ChEBI" id="CHEBI:62731"/>
        <dbReference type="EC" id="2.1.1.222"/>
    </reaction>
</comment>
<feature type="binding site" evidence="5">
    <location>
        <position position="109"/>
    </location>
    <ligand>
        <name>S-adenosyl-L-methionine</name>
        <dbReference type="ChEBI" id="CHEBI:59789"/>
    </ligand>
</feature>
<dbReference type="HAMAP" id="MF_00472">
    <property type="entry name" value="UbiG"/>
    <property type="match status" value="1"/>
</dbReference>
<sequence length="283" mass="30721">MTIEHAFPQRAGGAKLSAADSNGGGGKSRPGDAPQGGSTVDLEEVAKFSAMAEAWWDPHGSFRPLHRLNPVRIGYICERVERHFGRTAEGSGRRTDDQLMAGLSALDIGCGGGLLAEPLARLGAATTGIDASERNIAIARTHAAQTGVKVTYLPCAAEDLVATGHRYDIVLAMEVIEHVSDPAVFLRTAAELMKPDGIMFIATLNRTLKSYAFAIIGAEYVLRWLPRGTHDWHKFLRPSEIAGPLRQVGLDIRDLSGVTYQPINDRWARSRDTDVNYMLCASR</sequence>
<reference evidence="7 8" key="1">
    <citation type="journal article" date="2016" name="Antonie Van Leeuwenhoek">
        <title>Dongia soli sp. nov., isolated from soil from Dokdo, Korea.</title>
        <authorList>
            <person name="Kim D.U."/>
            <person name="Lee H."/>
            <person name="Kim H."/>
            <person name="Kim S.G."/>
            <person name="Ka J.O."/>
        </authorList>
    </citation>
    <scope>NUCLEOTIDE SEQUENCE [LARGE SCALE GENOMIC DNA]</scope>
    <source>
        <strain evidence="7 8">D78</strain>
    </source>
</reference>
<dbReference type="EC" id="2.1.1.64" evidence="5"/>
<comment type="function">
    <text evidence="5">O-methyltransferase that catalyzes the 2 O-methylation steps in the ubiquinone biosynthetic pathway.</text>
</comment>
<feature type="binding site" evidence="5">
    <location>
        <position position="72"/>
    </location>
    <ligand>
        <name>S-adenosyl-L-methionine</name>
        <dbReference type="ChEBI" id="CHEBI:59789"/>
    </ligand>
</feature>
<organism evidence="7 8">
    <name type="scientific">Dongia soli</name>
    <dbReference type="NCBI Taxonomy" id="600628"/>
    <lineage>
        <taxon>Bacteria</taxon>
        <taxon>Pseudomonadati</taxon>
        <taxon>Pseudomonadota</taxon>
        <taxon>Alphaproteobacteria</taxon>
        <taxon>Rhodospirillales</taxon>
        <taxon>Dongiaceae</taxon>
        <taxon>Dongia</taxon>
    </lineage>
</organism>
<dbReference type="EC" id="2.1.1.222" evidence="5"/>
<name>A0ABU5E857_9PROT</name>
<evidence type="ECO:0000256" key="6">
    <source>
        <dbReference type="SAM" id="MobiDB-lite"/>
    </source>
</evidence>
<feature type="binding site" evidence="5">
    <location>
        <position position="130"/>
    </location>
    <ligand>
        <name>S-adenosyl-L-methionine</name>
        <dbReference type="ChEBI" id="CHEBI:59789"/>
    </ligand>
</feature>
<dbReference type="InterPro" id="IPR010233">
    <property type="entry name" value="UbiG_MeTrfase"/>
</dbReference>
<evidence type="ECO:0000256" key="5">
    <source>
        <dbReference type="HAMAP-Rule" id="MF_00472"/>
    </source>
</evidence>
<comment type="pathway">
    <text evidence="5">Cofactor biosynthesis; ubiquinone biosynthesis.</text>
</comment>
<keyword evidence="8" id="KW-1185">Reference proteome</keyword>
<evidence type="ECO:0000256" key="3">
    <source>
        <dbReference type="ARBA" id="ARBA00022688"/>
    </source>
</evidence>